<gene>
    <name evidence="2" type="ORF">A2U01_0003176</name>
</gene>
<accession>A0A392M5K9</accession>
<reference evidence="2 3" key="1">
    <citation type="journal article" date="2018" name="Front. Plant Sci.">
        <title>Red Clover (Trifolium pratense) and Zigzag Clover (T. medium) - A Picture of Genomic Similarities and Differences.</title>
        <authorList>
            <person name="Dluhosova J."/>
            <person name="Istvanek J."/>
            <person name="Nedelnik J."/>
            <person name="Repkova J."/>
        </authorList>
    </citation>
    <scope>NUCLEOTIDE SEQUENCE [LARGE SCALE GENOMIC DNA]</scope>
    <source>
        <strain evidence="3">cv. 10/8</strain>
        <tissue evidence="2">Leaf</tissue>
    </source>
</reference>
<dbReference type="AlphaFoldDB" id="A0A392M5K9"/>
<proteinExistence type="predicted"/>
<keyword evidence="3" id="KW-1185">Reference proteome</keyword>
<dbReference type="Proteomes" id="UP000265520">
    <property type="component" value="Unassembled WGS sequence"/>
</dbReference>
<organism evidence="2 3">
    <name type="scientific">Trifolium medium</name>
    <dbReference type="NCBI Taxonomy" id="97028"/>
    <lineage>
        <taxon>Eukaryota</taxon>
        <taxon>Viridiplantae</taxon>
        <taxon>Streptophyta</taxon>
        <taxon>Embryophyta</taxon>
        <taxon>Tracheophyta</taxon>
        <taxon>Spermatophyta</taxon>
        <taxon>Magnoliopsida</taxon>
        <taxon>eudicotyledons</taxon>
        <taxon>Gunneridae</taxon>
        <taxon>Pentapetalae</taxon>
        <taxon>rosids</taxon>
        <taxon>fabids</taxon>
        <taxon>Fabales</taxon>
        <taxon>Fabaceae</taxon>
        <taxon>Papilionoideae</taxon>
        <taxon>50 kb inversion clade</taxon>
        <taxon>NPAAA clade</taxon>
        <taxon>Hologalegina</taxon>
        <taxon>IRL clade</taxon>
        <taxon>Trifolieae</taxon>
        <taxon>Trifolium</taxon>
    </lineage>
</organism>
<feature type="region of interest" description="Disordered" evidence="1">
    <location>
        <begin position="113"/>
        <end position="141"/>
    </location>
</feature>
<sequence length="163" mass="18229">MHSNGQLLTWPIFLQALESRFAPSLYEDPKGALFKLCQSGSVKEYQSQFEALANRIVGLPPPFYLSCFISGLKPAIRREVQAFQPLSLTQAIHLAKLQEEKYFDRAPFPPKSFQPVQSAGSSNSSFRPTMSVAPSKPSTPIKKLTPDELQALLVSFRNIIFQL</sequence>
<evidence type="ECO:0000256" key="1">
    <source>
        <dbReference type="SAM" id="MobiDB-lite"/>
    </source>
</evidence>
<feature type="compositionally biased region" description="Polar residues" evidence="1">
    <location>
        <begin position="114"/>
        <end position="128"/>
    </location>
</feature>
<evidence type="ECO:0000313" key="2">
    <source>
        <dbReference type="EMBL" id="MCH82373.1"/>
    </source>
</evidence>
<evidence type="ECO:0008006" key="4">
    <source>
        <dbReference type="Google" id="ProtNLM"/>
    </source>
</evidence>
<comment type="caution">
    <text evidence="2">The sequence shown here is derived from an EMBL/GenBank/DDBJ whole genome shotgun (WGS) entry which is preliminary data.</text>
</comment>
<dbReference type="EMBL" id="LXQA010003598">
    <property type="protein sequence ID" value="MCH82373.1"/>
    <property type="molecule type" value="Genomic_DNA"/>
</dbReference>
<name>A0A392M5K9_9FABA</name>
<protein>
    <recommendedName>
        <fullName evidence="4">Retrotransposon gag domain-containing protein</fullName>
    </recommendedName>
</protein>
<evidence type="ECO:0000313" key="3">
    <source>
        <dbReference type="Proteomes" id="UP000265520"/>
    </source>
</evidence>